<dbReference type="InParanoid" id="A0A1B7N964"/>
<dbReference type="AlphaFoldDB" id="A0A1B7N964"/>
<dbReference type="OrthoDB" id="2686082at2759"/>
<dbReference type="EMBL" id="KV448181">
    <property type="protein sequence ID" value="OAX41401.1"/>
    <property type="molecule type" value="Genomic_DNA"/>
</dbReference>
<proteinExistence type="predicted"/>
<sequence>MSMSTCTSPFASFEDIDMAEAKVLSLSEPRDDNSLKQYRTKISPIHMCPELYVQQGPEVSLVVQESVSPSPLITSNSPRALAPAPTIPLLLGITPTRSFSSSSKISQLINPPVSGNASSSGFAPPSILRTSTPPVVISGKSSLSRSEERRKRREIVGGLCLARPDLVDSLYAARRPDERGGYGLKVSGRYPLCKTRVRRHLSISLDTHSPSPTIHHRELRSAPTFCVPPVTAKRPHALLDEDTEDVRQTMDWERSQRLVRGVASALSLGWKASDVLPRLMCVSARGRHPAS</sequence>
<evidence type="ECO:0000313" key="1">
    <source>
        <dbReference type="EMBL" id="OAX41401.1"/>
    </source>
</evidence>
<protein>
    <submittedName>
        <fullName evidence="1">Uncharacterized protein</fullName>
    </submittedName>
</protein>
<keyword evidence="2" id="KW-1185">Reference proteome</keyword>
<accession>A0A1B7N964</accession>
<reference evidence="1 2" key="1">
    <citation type="submission" date="2016-06" db="EMBL/GenBank/DDBJ databases">
        <title>Comparative genomics of the ectomycorrhizal sister species Rhizopogon vinicolor and Rhizopogon vesiculosus (Basidiomycota: Boletales) reveals a divergence of the mating type B locus.</title>
        <authorList>
            <consortium name="DOE Joint Genome Institute"/>
            <person name="Mujic A.B."/>
            <person name="Kuo A."/>
            <person name="Tritt A."/>
            <person name="Lipzen A."/>
            <person name="Chen C."/>
            <person name="Johnson J."/>
            <person name="Sharma A."/>
            <person name="Barry K."/>
            <person name="Grigoriev I.V."/>
            <person name="Spatafora J.W."/>
        </authorList>
    </citation>
    <scope>NUCLEOTIDE SEQUENCE [LARGE SCALE GENOMIC DNA]</scope>
    <source>
        <strain evidence="1 2">AM-OR11-026</strain>
    </source>
</reference>
<name>A0A1B7N964_9AGAM</name>
<evidence type="ECO:0000313" key="2">
    <source>
        <dbReference type="Proteomes" id="UP000092154"/>
    </source>
</evidence>
<dbReference type="Proteomes" id="UP000092154">
    <property type="component" value="Unassembled WGS sequence"/>
</dbReference>
<gene>
    <name evidence="1" type="ORF">K503DRAFT_798001</name>
</gene>
<organism evidence="1 2">
    <name type="scientific">Rhizopogon vinicolor AM-OR11-026</name>
    <dbReference type="NCBI Taxonomy" id="1314800"/>
    <lineage>
        <taxon>Eukaryota</taxon>
        <taxon>Fungi</taxon>
        <taxon>Dikarya</taxon>
        <taxon>Basidiomycota</taxon>
        <taxon>Agaricomycotina</taxon>
        <taxon>Agaricomycetes</taxon>
        <taxon>Agaricomycetidae</taxon>
        <taxon>Boletales</taxon>
        <taxon>Suillineae</taxon>
        <taxon>Rhizopogonaceae</taxon>
        <taxon>Rhizopogon</taxon>
    </lineage>
</organism>